<accession>A0A9P8N2T8</accession>
<proteinExistence type="predicted"/>
<dbReference type="GeneID" id="68351959"/>
<evidence type="ECO:0000313" key="1">
    <source>
        <dbReference type="EMBL" id="KAH0964814.1"/>
    </source>
</evidence>
<dbReference type="Proteomes" id="UP000824596">
    <property type="component" value="Unassembled WGS sequence"/>
</dbReference>
<sequence>MMMEAGLPPRYEIRVLGPEHIEWVSALVTHTNIFHSPVWPVVYPDDKTARLHDAMRNVEYLVRHQVESGHSLGVFDNEYQFKRDQSKATGGRLYWDQDDTEASGDQLLEQMDFALVSVALAYDSAHPLDHARMEGLIGAMPLYATFYGALERLDPRPRSSWAADKPGELLLRNATNTRSDYEGRGLMKKMAHCMMHTAAAKGFRGIQIETLSDAVQHVWANPPPPFSGQVVSAFDTLTYEEEDEGGDKVYPFRPANQKATKIYCSLKAN</sequence>
<reference evidence="1" key="1">
    <citation type="submission" date="2021-09" db="EMBL/GenBank/DDBJ databases">
        <title>A high-quality genome of the endoparasitic fungus Hirsutella rhossiliensis with a comparison of Hirsutella genomes reveals transposable elements contributing to genome size variation.</title>
        <authorList>
            <person name="Lin R."/>
            <person name="Jiao Y."/>
            <person name="Sun X."/>
            <person name="Ling J."/>
            <person name="Xie B."/>
            <person name="Cheng X."/>
        </authorList>
    </citation>
    <scope>NUCLEOTIDE SEQUENCE</scope>
    <source>
        <strain evidence="1">HR02</strain>
    </source>
</reference>
<evidence type="ECO:0000313" key="2">
    <source>
        <dbReference type="Proteomes" id="UP000824596"/>
    </source>
</evidence>
<dbReference type="Gene3D" id="3.40.630.30">
    <property type="match status" value="1"/>
</dbReference>
<gene>
    <name evidence="1" type="ORF">HRG_02830</name>
</gene>
<name>A0A9P8N2T8_9HYPO</name>
<dbReference type="EMBL" id="JAIZPD010000003">
    <property type="protein sequence ID" value="KAH0964814.1"/>
    <property type="molecule type" value="Genomic_DNA"/>
</dbReference>
<dbReference type="RefSeq" id="XP_044722327.1">
    <property type="nucleotide sequence ID" value="XM_044861301.1"/>
</dbReference>
<protein>
    <submittedName>
        <fullName evidence="1">Uncharacterized protein</fullName>
    </submittedName>
</protein>
<dbReference type="AlphaFoldDB" id="A0A9P8N2T8"/>
<organism evidence="1 2">
    <name type="scientific">Hirsutella rhossiliensis</name>
    <dbReference type="NCBI Taxonomy" id="111463"/>
    <lineage>
        <taxon>Eukaryota</taxon>
        <taxon>Fungi</taxon>
        <taxon>Dikarya</taxon>
        <taxon>Ascomycota</taxon>
        <taxon>Pezizomycotina</taxon>
        <taxon>Sordariomycetes</taxon>
        <taxon>Hypocreomycetidae</taxon>
        <taxon>Hypocreales</taxon>
        <taxon>Ophiocordycipitaceae</taxon>
        <taxon>Hirsutella</taxon>
    </lineage>
</organism>
<comment type="caution">
    <text evidence="1">The sequence shown here is derived from an EMBL/GenBank/DDBJ whole genome shotgun (WGS) entry which is preliminary data.</text>
</comment>
<keyword evidence="2" id="KW-1185">Reference proteome</keyword>
<dbReference type="OrthoDB" id="5169850at2759"/>